<dbReference type="Proteomes" id="UP000276542">
    <property type="component" value="Unassembled WGS sequence"/>
</dbReference>
<dbReference type="EMBL" id="QYRP01000002">
    <property type="protein sequence ID" value="RJS47268.1"/>
    <property type="molecule type" value="Genomic_DNA"/>
</dbReference>
<keyword evidence="2" id="KW-1133">Transmembrane helix</keyword>
<protein>
    <submittedName>
        <fullName evidence="4">Adenylate/guanylate cyclase domain-containing protein</fullName>
    </submittedName>
</protein>
<keyword evidence="2" id="KW-0472">Membrane</keyword>
<evidence type="ECO:0000313" key="4">
    <source>
        <dbReference type="EMBL" id="RJS47268.1"/>
    </source>
</evidence>
<dbReference type="SUPFAM" id="SSF55073">
    <property type="entry name" value="Nucleotide cyclase"/>
    <property type="match status" value="1"/>
</dbReference>
<dbReference type="PROSITE" id="PS50125">
    <property type="entry name" value="GUANYLATE_CYCLASE_2"/>
    <property type="match status" value="1"/>
</dbReference>
<keyword evidence="5" id="KW-1185">Reference proteome</keyword>
<accession>A0A3A5HBJ4</accession>
<dbReference type="Pfam" id="PF00211">
    <property type="entry name" value="Guanylate_cyc"/>
    <property type="match status" value="1"/>
</dbReference>
<name>A0A3A5HBJ4_9ACTN</name>
<dbReference type="Gene3D" id="3.30.70.1230">
    <property type="entry name" value="Nucleotide cyclase"/>
    <property type="match status" value="1"/>
</dbReference>
<dbReference type="PANTHER" id="PTHR43081:SF1">
    <property type="entry name" value="ADENYLATE CYCLASE, TERMINAL-DIFFERENTIATION SPECIFIC"/>
    <property type="match status" value="1"/>
</dbReference>
<dbReference type="GO" id="GO:0004016">
    <property type="term" value="F:adenylate cyclase activity"/>
    <property type="evidence" value="ECO:0007669"/>
    <property type="project" value="UniProtKB-ARBA"/>
</dbReference>
<dbReference type="GO" id="GO:0035556">
    <property type="term" value="P:intracellular signal transduction"/>
    <property type="evidence" value="ECO:0007669"/>
    <property type="project" value="InterPro"/>
</dbReference>
<reference evidence="5" key="1">
    <citation type="submission" date="2018-09" db="EMBL/GenBank/DDBJ databases">
        <authorList>
            <person name="Zhu H."/>
        </authorList>
    </citation>
    <scope>NUCLEOTIDE SEQUENCE [LARGE SCALE GENOMIC DNA]</scope>
    <source>
        <strain evidence="5">K1W22B-1</strain>
    </source>
</reference>
<sequence>MGIRVVGEVLKGPGASRANPNGCSSVIRAMELPFTFPTIDTAALIAGLVIALLLTGFLLLVSRLQLRRARRQLRVLESTEPLTSRAVRTAGWAMRGVVGTAVKVREQGVGGLLRSSIEELTGIALADKQAIAQVIGEDGTVTIVFSDIENSTMLNESLGDDAWVALLDAHDHLIRRLVDREHGHVVKSQGDGFMIAFGDPTAAVRVAVGMQRALTVSRRRALRRTPIRVRIGVHAGRVVARDGDYFGLNVAMAARVAALAVGGEILATEGVRAAVEDQSFQLRMPAAELKGIPGHHQLWSVAWDSA</sequence>
<gene>
    <name evidence="4" type="ORF">D4739_14250</name>
</gene>
<proteinExistence type="inferred from homology"/>
<evidence type="ECO:0000256" key="1">
    <source>
        <dbReference type="ARBA" id="ARBA00005381"/>
    </source>
</evidence>
<evidence type="ECO:0000313" key="5">
    <source>
        <dbReference type="Proteomes" id="UP000276542"/>
    </source>
</evidence>
<dbReference type="AlphaFoldDB" id="A0A3A5HBJ4"/>
<dbReference type="GO" id="GO:0009190">
    <property type="term" value="P:cyclic nucleotide biosynthetic process"/>
    <property type="evidence" value="ECO:0007669"/>
    <property type="project" value="InterPro"/>
</dbReference>
<dbReference type="InterPro" id="IPR050697">
    <property type="entry name" value="Adenylyl/Guanylyl_Cyclase_3/4"/>
</dbReference>
<feature type="transmembrane region" description="Helical" evidence="2">
    <location>
        <begin position="42"/>
        <end position="61"/>
    </location>
</feature>
<comment type="caution">
    <text evidence="4">The sequence shown here is derived from an EMBL/GenBank/DDBJ whole genome shotgun (WGS) entry which is preliminary data.</text>
</comment>
<dbReference type="PANTHER" id="PTHR43081">
    <property type="entry name" value="ADENYLATE CYCLASE, TERMINAL-DIFFERENTIATION SPECIFIC-RELATED"/>
    <property type="match status" value="1"/>
</dbReference>
<dbReference type="OrthoDB" id="9801841at2"/>
<feature type="domain" description="Guanylate cyclase" evidence="3">
    <location>
        <begin position="142"/>
        <end position="257"/>
    </location>
</feature>
<dbReference type="CDD" id="cd07302">
    <property type="entry name" value="CHD"/>
    <property type="match status" value="1"/>
</dbReference>
<evidence type="ECO:0000256" key="2">
    <source>
        <dbReference type="SAM" id="Phobius"/>
    </source>
</evidence>
<dbReference type="InterPro" id="IPR001054">
    <property type="entry name" value="A/G_cyclase"/>
</dbReference>
<evidence type="ECO:0000259" key="3">
    <source>
        <dbReference type="PROSITE" id="PS50125"/>
    </source>
</evidence>
<keyword evidence="2" id="KW-0812">Transmembrane</keyword>
<dbReference type="SMART" id="SM00044">
    <property type="entry name" value="CYCc"/>
    <property type="match status" value="1"/>
</dbReference>
<dbReference type="InterPro" id="IPR029787">
    <property type="entry name" value="Nucleotide_cyclase"/>
</dbReference>
<comment type="similarity">
    <text evidence="1">Belongs to the adenylyl cyclase class-3 family.</text>
</comment>
<organism evidence="4 5">
    <name type="scientific">Nocardioides cavernaquae</name>
    <dbReference type="NCBI Taxonomy" id="2321396"/>
    <lineage>
        <taxon>Bacteria</taxon>
        <taxon>Bacillati</taxon>
        <taxon>Actinomycetota</taxon>
        <taxon>Actinomycetes</taxon>
        <taxon>Propionibacteriales</taxon>
        <taxon>Nocardioidaceae</taxon>
        <taxon>Nocardioides</taxon>
    </lineage>
</organism>